<name>Q6K3E1_ORYSJ</name>
<keyword evidence="1" id="KW-0732">Signal</keyword>
<reference evidence="3" key="2">
    <citation type="submission" date="2002-09" db="EMBL/GenBank/DDBJ databases">
        <title>Oryza sativa nipponbare(GA3) genomic DNA, chromosome 2, BAC clone:OSJNBa0053L11.</title>
        <authorList>
            <person name="Sasaki T."/>
            <person name="Matsumoto T."/>
            <person name="Katayose Y."/>
        </authorList>
    </citation>
    <scope>NUCLEOTIDE SEQUENCE</scope>
</reference>
<dbReference type="Proteomes" id="UP000000763">
    <property type="component" value="Chromosome 2"/>
</dbReference>
<dbReference type="EMBL" id="AP004120">
    <property type="protein sequence ID" value="BAD21660.1"/>
    <property type="molecule type" value="Genomic_DNA"/>
</dbReference>
<evidence type="ECO:0000313" key="3">
    <source>
        <dbReference type="EMBL" id="BAD22399.1"/>
    </source>
</evidence>
<organism evidence="3 4">
    <name type="scientific">Oryza sativa subsp. japonica</name>
    <name type="common">Rice</name>
    <dbReference type="NCBI Taxonomy" id="39947"/>
    <lineage>
        <taxon>Eukaryota</taxon>
        <taxon>Viridiplantae</taxon>
        <taxon>Streptophyta</taxon>
        <taxon>Embryophyta</taxon>
        <taxon>Tracheophyta</taxon>
        <taxon>Spermatophyta</taxon>
        <taxon>Magnoliopsida</taxon>
        <taxon>Liliopsida</taxon>
        <taxon>Poales</taxon>
        <taxon>Poaceae</taxon>
        <taxon>BOP clade</taxon>
        <taxon>Oryzoideae</taxon>
        <taxon>Oryzeae</taxon>
        <taxon>Oryzinae</taxon>
        <taxon>Oryza</taxon>
        <taxon>Oryza sativa</taxon>
    </lineage>
</organism>
<dbReference type="EMBL" id="AP005691">
    <property type="protein sequence ID" value="BAD22399.1"/>
    <property type="molecule type" value="Genomic_DNA"/>
</dbReference>
<evidence type="ECO:0008006" key="5">
    <source>
        <dbReference type="Google" id="ProtNLM"/>
    </source>
</evidence>
<reference evidence="2" key="1">
    <citation type="submission" date="2001-08" db="EMBL/GenBank/DDBJ databases">
        <title>Oryza sativa nipponbare(GA3) genomic DNA, chromosome 2, BAC clone:OJ1293_E04.</title>
        <authorList>
            <person name="Sasaki T."/>
            <person name="Matsumoto T."/>
            <person name="Yamamoto K."/>
        </authorList>
    </citation>
    <scope>NUCLEOTIDE SEQUENCE</scope>
</reference>
<feature type="chain" id="PRO_5010142160" description="Secreted protein" evidence="1">
    <location>
        <begin position="22"/>
        <end position="71"/>
    </location>
</feature>
<proteinExistence type="predicted"/>
<feature type="signal peptide" evidence="1">
    <location>
        <begin position="1"/>
        <end position="21"/>
    </location>
</feature>
<dbReference type="AlphaFoldDB" id="Q6K3E1"/>
<sequence>MLVVNGVLLFLLLTILCTKRSKEILPYSGSFNRNHRHKGGEEQSHRNGLTLSISTVSIERNWCGVEMISLP</sequence>
<reference evidence="4" key="3">
    <citation type="journal article" date="2005" name="Nature">
        <title>The map-based sequence of the rice genome.</title>
        <authorList>
            <consortium name="International rice genome sequencing project (IRGSP)"/>
            <person name="Matsumoto T."/>
            <person name="Wu J."/>
            <person name="Kanamori H."/>
            <person name="Katayose Y."/>
            <person name="Fujisawa M."/>
            <person name="Namiki N."/>
            <person name="Mizuno H."/>
            <person name="Yamamoto K."/>
            <person name="Antonio B.A."/>
            <person name="Baba T."/>
            <person name="Sakata K."/>
            <person name="Nagamura Y."/>
            <person name="Aoki H."/>
            <person name="Arikawa K."/>
            <person name="Arita K."/>
            <person name="Bito T."/>
            <person name="Chiden Y."/>
            <person name="Fujitsuka N."/>
            <person name="Fukunaka R."/>
            <person name="Hamada M."/>
            <person name="Harada C."/>
            <person name="Hayashi A."/>
            <person name="Hijishita S."/>
            <person name="Honda M."/>
            <person name="Hosokawa S."/>
            <person name="Ichikawa Y."/>
            <person name="Idonuma A."/>
            <person name="Iijima M."/>
            <person name="Ikeda M."/>
            <person name="Ikeno M."/>
            <person name="Ito K."/>
            <person name="Ito S."/>
            <person name="Ito T."/>
            <person name="Ito Y."/>
            <person name="Ito Y."/>
            <person name="Iwabuchi A."/>
            <person name="Kamiya K."/>
            <person name="Karasawa W."/>
            <person name="Kurita K."/>
            <person name="Katagiri S."/>
            <person name="Kikuta A."/>
            <person name="Kobayashi H."/>
            <person name="Kobayashi N."/>
            <person name="Machita K."/>
            <person name="Maehara T."/>
            <person name="Masukawa M."/>
            <person name="Mizubayashi T."/>
            <person name="Mukai Y."/>
            <person name="Nagasaki H."/>
            <person name="Nagata Y."/>
            <person name="Naito S."/>
            <person name="Nakashima M."/>
            <person name="Nakama Y."/>
            <person name="Nakamichi Y."/>
            <person name="Nakamura M."/>
            <person name="Meguro A."/>
            <person name="Negishi M."/>
            <person name="Ohta I."/>
            <person name="Ohta T."/>
            <person name="Okamoto M."/>
            <person name="Ono N."/>
            <person name="Saji S."/>
            <person name="Sakaguchi M."/>
            <person name="Sakai K."/>
            <person name="Shibata M."/>
            <person name="Shimokawa T."/>
            <person name="Song J."/>
            <person name="Takazaki Y."/>
            <person name="Terasawa K."/>
            <person name="Tsugane M."/>
            <person name="Tsuji K."/>
            <person name="Ueda S."/>
            <person name="Waki K."/>
            <person name="Yamagata H."/>
            <person name="Yamamoto M."/>
            <person name="Yamamoto S."/>
            <person name="Yamane H."/>
            <person name="Yoshiki S."/>
            <person name="Yoshihara R."/>
            <person name="Yukawa K."/>
            <person name="Zhong H."/>
            <person name="Yano M."/>
            <person name="Yuan Q."/>
            <person name="Ouyang S."/>
            <person name="Liu J."/>
            <person name="Jones K.M."/>
            <person name="Gansberger K."/>
            <person name="Moffat K."/>
            <person name="Hill J."/>
            <person name="Bera J."/>
            <person name="Fadrosh D."/>
            <person name="Jin S."/>
            <person name="Johri S."/>
            <person name="Kim M."/>
            <person name="Overton L."/>
            <person name="Reardon M."/>
            <person name="Tsitrin T."/>
            <person name="Vuong H."/>
            <person name="Weaver B."/>
            <person name="Ciecko A."/>
            <person name="Tallon L."/>
            <person name="Jackson J."/>
            <person name="Pai G."/>
            <person name="Aken S.V."/>
            <person name="Utterback T."/>
            <person name="Reidmuller S."/>
            <person name="Feldblyum T."/>
            <person name="Hsiao J."/>
            <person name="Zismann V."/>
            <person name="Iobst S."/>
            <person name="de Vazeille A.R."/>
            <person name="Buell C.R."/>
            <person name="Ying K."/>
            <person name="Li Y."/>
            <person name="Lu T."/>
            <person name="Huang Y."/>
            <person name="Zhao Q."/>
            <person name="Feng Q."/>
            <person name="Zhang L."/>
            <person name="Zhu J."/>
            <person name="Weng Q."/>
            <person name="Mu J."/>
            <person name="Lu Y."/>
            <person name="Fan D."/>
            <person name="Liu Y."/>
            <person name="Guan J."/>
            <person name="Zhang Y."/>
            <person name="Yu S."/>
            <person name="Liu X."/>
            <person name="Zhang Y."/>
            <person name="Hong G."/>
            <person name="Han B."/>
            <person name="Choisne N."/>
            <person name="Demange N."/>
            <person name="Orjeda G."/>
            <person name="Samain S."/>
            <person name="Cattolico L."/>
            <person name="Pelletier E."/>
            <person name="Couloux A."/>
            <person name="Segurens B."/>
            <person name="Wincker P."/>
            <person name="D'Hont A."/>
            <person name="Scarpelli C."/>
            <person name="Weissenbach J."/>
            <person name="Salanoubat M."/>
            <person name="Quetier F."/>
            <person name="Yu Y."/>
            <person name="Kim H.R."/>
            <person name="Rambo T."/>
            <person name="Currie J."/>
            <person name="Collura K."/>
            <person name="Luo M."/>
            <person name="Yang T."/>
            <person name="Ammiraju J.S.S."/>
            <person name="Engler F."/>
            <person name="Soderlund C."/>
            <person name="Wing R.A."/>
            <person name="Palmer L.E."/>
            <person name="de la Bastide M."/>
            <person name="Spiegel L."/>
            <person name="Nascimento L."/>
            <person name="Zutavern T."/>
            <person name="O'Shaughnessy A."/>
            <person name="Dike S."/>
            <person name="Dedhia N."/>
            <person name="Preston R."/>
            <person name="Balija V."/>
            <person name="McCombie W.R."/>
            <person name="Chow T."/>
            <person name="Chen H."/>
            <person name="Chung M."/>
            <person name="Chen C."/>
            <person name="Shaw J."/>
            <person name="Wu H."/>
            <person name="Hsiao K."/>
            <person name="Chao Y."/>
            <person name="Chu M."/>
            <person name="Cheng C."/>
            <person name="Hour A."/>
            <person name="Lee P."/>
            <person name="Lin S."/>
            <person name="Lin Y."/>
            <person name="Liou J."/>
            <person name="Liu S."/>
            <person name="Hsing Y."/>
            <person name="Raghuvanshi S."/>
            <person name="Mohanty A."/>
            <person name="Bharti A.K."/>
            <person name="Gaur A."/>
            <person name="Gupta V."/>
            <person name="Kumar D."/>
            <person name="Ravi V."/>
            <person name="Vij S."/>
            <person name="Kapur A."/>
            <person name="Khurana P."/>
            <person name="Khurana P."/>
            <person name="Khurana J.P."/>
            <person name="Tyagi A.K."/>
            <person name="Gaikwad K."/>
            <person name="Singh A."/>
            <person name="Dalal V."/>
            <person name="Srivastava S."/>
            <person name="Dixit A."/>
            <person name="Pal A.K."/>
            <person name="Ghazi I.A."/>
            <person name="Yadav M."/>
            <person name="Pandit A."/>
            <person name="Bhargava A."/>
            <person name="Sureshbabu K."/>
            <person name="Batra K."/>
            <person name="Sharma T.R."/>
            <person name="Mohapatra T."/>
            <person name="Singh N.K."/>
            <person name="Messing J."/>
            <person name="Nelson A.B."/>
            <person name="Fuks G."/>
            <person name="Kavchok S."/>
            <person name="Keizer G."/>
            <person name="Linton E."/>
            <person name="Llaca V."/>
            <person name="Song R."/>
            <person name="Tanyolac B."/>
            <person name="Young S."/>
            <person name="Ho-Il K."/>
            <person name="Hahn J.H."/>
            <person name="Sangsakoo G."/>
            <person name="Vanavichit A."/>
            <person name="de Mattos Luiz.A.T."/>
            <person name="Zimmer P.D."/>
            <person name="Malone G."/>
            <person name="Dellagostin O."/>
            <person name="de Oliveira A.C."/>
            <person name="Bevan M."/>
            <person name="Bancroft I."/>
            <person name="Minx P."/>
            <person name="Cordum H."/>
            <person name="Wilson R."/>
            <person name="Cheng Z."/>
            <person name="Jin W."/>
            <person name="Jiang J."/>
            <person name="Leong S.A."/>
            <person name="Iwama H."/>
            <person name="Gojobori T."/>
            <person name="Itoh T."/>
            <person name="Niimura Y."/>
            <person name="Fujii Y."/>
            <person name="Habara T."/>
            <person name="Sakai H."/>
            <person name="Sato Y."/>
            <person name="Wilson G."/>
            <person name="Kumar K."/>
            <person name="McCouch S."/>
            <person name="Juretic N."/>
            <person name="Hoen D."/>
            <person name="Wright S."/>
            <person name="Bruskiewich R."/>
            <person name="Bureau T."/>
            <person name="Miyao A."/>
            <person name="Hirochika H."/>
            <person name="Nishikawa T."/>
            <person name="Kadowaki K."/>
            <person name="Sugiura M."/>
            <person name="Burr B."/>
            <person name="Sasaki T."/>
        </authorList>
    </citation>
    <scope>NUCLEOTIDE SEQUENCE [LARGE SCALE GENOMIC DNA]</scope>
    <source>
        <strain evidence="4">cv. Nipponbare</strain>
    </source>
</reference>
<accession>Q6K3E1</accession>
<reference evidence="4" key="4">
    <citation type="journal article" date="2008" name="Nucleic Acids Res.">
        <title>The rice annotation project database (RAP-DB): 2008 update.</title>
        <authorList>
            <consortium name="The rice annotation project (RAP)"/>
        </authorList>
    </citation>
    <scope>GENOME REANNOTATION</scope>
    <source>
        <strain evidence="4">cv. Nipponbare</strain>
    </source>
</reference>
<gene>
    <name evidence="2" type="ORF">OJ1293_E04.14</name>
    <name evidence="3" type="ORF">OSJNBa0053L11.36</name>
</gene>
<evidence type="ECO:0000313" key="2">
    <source>
        <dbReference type="EMBL" id="BAD21660.1"/>
    </source>
</evidence>
<evidence type="ECO:0000313" key="4">
    <source>
        <dbReference type="Proteomes" id="UP000000763"/>
    </source>
</evidence>
<evidence type="ECO:0000256" key="1">
    <source>
        <dbReference type="SAM" id="SignalP"/>
    </source>
</evidence>
<protein>
    <recommendedName>
        <fullName evidence="5">Secreted protein</fullName>
    </recommendedName>
</protein>